<dbReference type="InterPro" id="IPR051566">
    <property type="entry name" value="CNKSR"/>
</dbReference>
<keyword evidence="4" id="KW-1185">Reference proteome</keyword>
<dbReference type="Proteomes" id="UP000518266">
    <property type="component" value="Unassembled WGS sequence"/>
</dbReference>
<dbReference type="EMBL" id="JAAKFY010000015">
    <property type="protein sequence ID" value="KAF3844680.1"/>
    <property type="molecule type" value="Genomic_DNA"/>
</dbReference>
<dbReference type="InterPro" id="IPR017874">
    <property type="entry name" value="CRIC_domain"/>
</dbReference>
<protein>
    <recommendedName>
        <fullName evidence="2">CRIC domain-containing protein</fullName>
    </recommendedName>
</protein>
<evidence type="ECO:0000313" key="3">
    <source>
        <dbReference type="EMBL" id="KAF3844680.1"/>
    </source>
</evidence>
<feature type="region of interest" description="Disordered" evidence="1">
    <location>
        <begin position="1"/>
        <end position="28"/>
    </location>
</feature>
<gene>
    <name evidence="3" type="ORF">F7725_007843</name>
</gene>
<dbReference type="Pfam" id="PF10534">
    <property type="entry name" value="CRIC_ras_sig"/>
    <property type="match status" value="1"/>
</dbReference>
<evidence type="ECO:0000313" key="4">
    <source>
        <dbReference type="Proteomes" id="UP000518266"/>
    </source>
</evidence>
<feature type="domain" description="CRIC" evidence="2">
    <location>
        <begin position="1"/>
        <end position="87"/>
    </location>
</feature>
<comment type="caution">
    <text evidence="3">The sequence shown here is derived from an EMBL/GenBank/DDBJ whole genome shotgun (WGS) entry which is preliminary data.</text>
</comment>
<proteinExistence type="predicted"/>
<feature type="compositionally biased region" description="Polar residues" evidence="1">
    <location>
        <begin position="1"/>
        <end position="10"/>
    </location>
</feature>
<dbReference type="AlphaFoldDB" id="A0A7J5Y5K5"/>
<accession>A0A7J5Y5K5</accession>
<dbReference type="OrthoDB" id="74412at2759"/>
<sequence length="94" mass="10211">MRVATNSLHMATSDRRKSPAYDGSISRKPPNDFLTSVVELIGAAKSLLAWLDRTPLTGISDFTATKNKIIQLCLELTTTVQQVCTLVSSAAHVH</sequence>
<name>A0A7J5Y5K5_DISMA</name>
<evidence type="ECO:0000256" key="1">
    <source>
        <dbReference type="SAM" id="MobiDB-lite"/>
    </source>
</evidence>
<organism evidence="3 4">
    <name type="scientific">Dissostichus mawsoni</name>
    <name type="common">Antarctic cod</name>
    <dbReference type="NCBI Taxonomy" id="36200"/>
    <lineage>
        <taxon>Eukaryota</taxon>
        <taxon>Metazoa</taxon>
        <taxon>Chordata</taxon>
        <taxon>Craniata</taxon>
        <taxon>Vertebrata</taxon>
        <taxon>Euteleostomi</taxon>
        <taxon>Actinopterygii</taxon>
        <taxon>Neopterygii</taxon>
        <taxon>Teleostei</taxon>
        <taxon>Neoteleostei</taxon>
        <taxon>Acanthomorphata</taxon>
        <taxon>Eupercaria</taxon>
        <taxon>Perciformes</taxon>
        <taxon>Notothenioidei</taxon>
        <taxon>Nototheniidae</taxon>
        <taxon>Dissostichus</taxon>
    </lineage>
</organism>
<dbReference type="PANTHER" id="PTHR12844:SF17">
    <property type="entry name" value="CONNECTOR ENHANCER OF KINASE SUPPRESSOR OF RAS 3"/>
    <property type="match status" value="1"/>
</dbReference>
<evidence type="ECO:0000259" key="2">
    <source>
        <dbReference type="PROSITE" id="PS51290"/>
    </source>
</evidence>
<reference evidence="3 4" key="1">
    <citation type="submission" date="2020-03" db="EMBL/GenBank/DDBJ databases">
        <title>Dissostichus mawsoni Genome sequencing and assembly.</title>
        <authorList>
            <person name="Park H."/>
        </authorList>
    </citation>
    <scope>NUCLEOTIDE SEQUENCE [LARGE SCALE GENOMIC DNA]</scope>
    <source>
        <strain evidence="3">DM0001</strain>
        <tissue evidence="3">Muscle</tissue>
    </source>
</reference>
<dbReference type="PROSITE" id="PS51290">
    <property type="entry name" value="CRIC"/>
    <property type="match status" value="1"/>
</dbReference>
<dbReference type="PANTHER" id="PTHR12844">
    <property type="entry name" value="CONNECTOR ENCHANCER OF KINASE SUPPRESSOR OF RAS"/>
    <property type="match status" value="1"/>
</dbReference>